<sequence length="31" mass="3556">MSVGAMRRNPKLVGHSKKKTRRPISVAFKQF</sequence>
<evidence type="ECO:0000256" key="1">
    <source>
        <dbReference type="SAM" id="MobiDB-lite"/>
    </source>
</evidence>
<accession>A0A2P2Q0V2</accession>
<dbReference type="AlphaFoldDB" id="A0A2P2Q0V2"/>
<dbReference type="EMBL" id="GGEC01080130">
    <property type="protein sequence ID" value="MBX60614.1"/>
    <property type="molecule type" value="Transcribed_RNA"/>
</dbReference>
<organism evidence="2">
    <name type="scientific">Rhizophora mucronata</name>
    <name type="common">Asiatic mangrove</name>
    <dbReference type="NCBI Taxonomy" id="61149"/>
    <lineage>
        <taxon>Eukaryota</taxon>
        <taxon>Viridiplantae</taxon>
        <taxon>Streptophyta</taxon>
        <taxon>Embryophyta</taxon>
        <taxon>Tracheophyta</taxon>
        <taxon>Spermatophyta</taxon>
        <taxon>Magnoliopsida</taxon>
        <taxon>eudicotyledons</taxon>
        <taxon>Gunneridae</taxon>
        <taxon>Pentapetalae</taxon>
        <taxon>rosids</taxon>
        <taxon>fabids</taxon>
        <taxon>Malpighiales</taxon>
        <taxon>Rhizophoraceae</taxon>
        <taxon>Rhizophora</taxon>
    </lineage>
</organism>
<protein>
    <submittedName>
        <fullName evidence="2">Uncharacterized protein</fullName>
    </submittedName>
</protein>
<name>A0A2P2Q0V2_RHIMU</name>
<evidence type="ECO:0000313" key="2">
    <source>
        <dbReference type="EMBL" id="MBX60614.1"/>
    </source>
</evidence>
<proteinExistence type="predicted"/>
<feature type="compositionally biased region" description="Basic residues" evidence="1">
    <location>
        <begin position="8"/>
        <end position="22"/>
    </location>
</feature>
<feature type="region of interest" description="Disordered" evidence="1">
    <location>
        <begin position="1"/>
        <end position="31"/>
    </location>
</feature>
<reference evidence="2" key="1">
    <citation type="submission" date="2018-02" db="EMBL/GenBank/DDBJ databases">
        <title>Rhizophora mucronata_Transcriptome.</title>
        <authorList>
            <person name="Meera S.P."/>
            <person name="Sreeshan A."/>
            <person name="Augustine A."/>
        </authorList>
    </citation>
    <scope>NUCLEOTIDE SEQUENCE</scope>
    <source>
        <tissue evidence="2">Leaf</tissue>
    </source>
</reference>